<comment type="caution">
    <text evidence="1">The sequence shown here is derived from an EMBL/GenBank/DDBJ whole genome shotgun (WGS) entry which is preliminary data.</text>
</comment>
<sequence>MNDFVLVAALSQQRVEGNVPLRVHANRQGLIAAWRVRATHIERVLCHRNLRERPSTAEVFRAPWHEIPSTTPFASSDSFDETTENLSHVKSSRLLLETSAPLLMTPILALCVEQFCWSGVTNQSPSPVTCYNHRRPTQMAVGMQQVGVKEAKVSAKVLHQPNKKKADKWLRSRPVPVVLGPGGPSSQQPQRYLIDHHHLTFALFRQGITHCYCQVVSDQSALGWEQFWEYMEGDEQTSQVAAASQPVSVESFTSDLVQHNTATHHNACA</sequence>
<reference evidence="1 2" key="1">
    <citation type="submission" date="2020-02" db="EMBL/GenBank/DDBJ databases">
        <title>Draft genome sequence of Haematococcus lacustris strain NIES-144.</title>
        <authorList>
            <person name="Morimoto D."/>
            <person name="Nakagawa S."/>
            <person name="Yoshida T."/>
            <person name="Sawayama S."/>
        </authorList>
    </citation>
    <scope>NUCLEOTIDE SEQUENCE [LARGE SCALE GENOMIC DNA]</scope>
    <source>
        <strain evidence="1 2">NIES-144</strain>
    </source>
</reference>
<dbReference type="Gene3D" id="3.90.1530.10">
    <property type="entry name" value="Conserved hypothetical protein from pyrococcus furiosus pfu- 392566-001, ParB domain"/>
    <property type="match status" value="1"/>
</dbReference>
<proteinExistence type="predicted"/>
<organism evidence="1 2">
    <name type="scientific">Haematococcus lacustris</name>
    <name type="common">Green alga</name>
    <name type="synonym">Haematococcus pluvialis</name>
    <dbReference type="NCBI Taxonomy" id="44745"/>
    <lineage>
        <taxon>Eukaryota</taxon>
        <taxon>Viridiplantae</taxon>
        <taxon>Chlorophyta</taxon>
        <taxon>core chlorophytes</taxon>
        <taxon>Chlorophyceae</taxon>
        <taxon>CS clade</taxon>
        <taxon>Chlamydomonadales</taxon>
        <taxon>Haematococcaceae</taxon>
        <taxon>Haematococcus</taxon>
    </lineage>
</organism>
<dbReference type="Pfam" id="PF08857">
    <property type="entry name" value="ParBc_2"/>
    <property type="match status" value="1"/>
</dbReference>
<name>A0A699Z3R0_HAELA</name>
<evidence type="ECO:0000313" key="2">
    <source>
        <dbReference type="Proteomes" id="UP000485058"/>
    </source>
</evidence>
<protein>
    <submittedName>
        <fullName evidence="1">Uncharacterized protein</fullName>
    </submittedName>
</protein>
<dbReference type="CDD" id="cd16390">
    <property type="entry name" value="ParB_N_Srx_like"/>
    <property type="match status" value="1"/>
</dbReference>
<gene>
    <name evidence="1" type="ORF">HaLaN_09613</name>
</gene>
<dbReference type="Proteomes" id="UP000485058">
    <property type="component" value="Unassembled WGS sequence"/>
</dbReference>
<dbReference type="InterPro" id="IPR014956">
    <property type="entry name" value="ParBc_2"/>
</dbReference>
<dbReference type="SUPFAM" id="SSF110849">
    <property type="entry name" value="ParB/Sulfiredoxin"/>
    <property type="match status" value="1"/>
</dbReference>
<dbReference type="AlphaFoldDB" id="A0A699Z3R0"/>
<dbReference type="EMBL" id="BLLF01000640">
    <property type="protein sequence ID" value="GFH13679.1"/>
    <property type="molecule type" value="Genomic_DNA"/>
</dbReference>
<dbReference type="InterPro" id="IPR036086">
    <property type="entry name" value="ParB/Sulfiredoxin_sf"/>
</dbReference>
<keyword evidence="2" id="KW-1185">Reference proteome</keyword>
<evidence type="ECO:0000313" key="1">
    <source>
        <dbReference type="EMBL" id="GFH13679.1"/>
    </source>
</evidence>
<accession>A0A699Z3R0</accession>